<dbReference type="InterPro" id="IPR027039">
    <property type="entry name" value="Crtac1"/>
</dbReference>
<dbReference type="Pfam" id="PF07593">
    <property type="entry name" value="UnbV_ASPIC"/>
    <property type="match status" value="1"/>
</dbReference>
<dbReference type="PANTHER" id="PTHR16026:SF0">
    <property type="entry name" value="CARTILAGE ACIDIC PROTEIN 1"/>
    <property type="match status" value="1"/>
</dbReference>
<sequence length="1205" mass="132923">MQNFIKNSVLLLVILLLTMSCKQVTQTLFEPLSPTTTHINFSNTLVETDTLNLLEFAYFYNGGGVGIGDVNNDGLSDIYFTGNQVSSQLYLNKGNLQFEDITKSAGVGTDRWARGVAMVDINMDGLLDIYVSVSGTTRISKMENLLFINQGNDASGKPAFKESAIEYGLADTAHTTQTAFMDYDRDGDLDAYLLTNAIESFSPNTSRPKKIKGEGLSTDRLYRNEGVGANGHPIFKDVSKEAGITIEGYGLGIAVSDLNRDGWPDIYCANDFVSNDLVWINNGDGTFTDQAATYLQHQSYNGMGIDIADFNNDGLQDIVVLDMLPEDNKRQKTMGGAIKYEKYILDTTNGYQPQFVRNTLQLNRGARPVAGKDSSNKSIPIFSEIGQLAGVSNTDWSWSALFADFDNDGYRDLFITNGYAKDITDLDYVMYHQQETYFGDRESIRAKQRELSKKLPAVKVHNYIYQNRGDLTFADQSNAWGLSQPTLSNGAAYADMDNDGDLDLVVNNINEPAGIYKNNAADWAKNTSSGIESNYHFLRIKVNGPASNRQALGASIRLRYGAHTQVHEHSVYRGFQSTVENTIHFGLGTANQVDSLEITWPDGKYQLLRQVKANQLLTIDYKDARELSPVPTIPLQPLFTETSQILGIDYVHKENHYIDFKSQPLLHQKYSRNGPGIAVGDVNGDGLEDFFVGGASGSSGKVFLQHQPSSWQPARFTSFTIDLEGKKEEDMGSLLFDADSDGDLDLYVVSGGSEFTSATGLYQDRLYINDGKGNFTKDTTALPQESESGSSVTAADFDRDGDLDLFVAGRVSPHAYPYAPQSYLLRNDKGKFINVTREVNPDLQTIGMVSSALWTDFDNDGWVDLLLAGEWMPLTFFKNQKGKFVNVTDDTGLTHTSGWWNSLAGGDFDNDGDIDYIAGNLGNNSKFKASPKEPVCVYASDFDNSGTLDPVLCYYLPGADGKRVSYPAHPRDELITQMTSMRRRFVTFADYAAASTKDLFTEEELEKAYVGRSEYFQSSYVENLGKGKFSIKPLPVEAQFAPVFGMLCNDYDGDGNLDLLLSGNSYAPDIKTGQYDALLGLYLKGDGKGNFKPVPAAESGFYVEGDAKGMAELLLGDGNLLLLSAVNSGKLKSHVLSKPKLSHTIKLGSLDAYAEITFSNGKKRRQESYYGSTYLSQSSRVLFIPMQPASINITEYAGKRRMVKE</sequence>
<organism evidence="5 6">
    <name type="scientific">Rhodocytophaga rosea</name>
    <dbReference type="NCBI Taxonomy" id="2704465"/>
    <lineage>
        <taxon>Bacteria</taxon>
        <taxon>Pseudomonadati</taxon>
        <taxon>Bacteroidota</taxon>
        <taxon>Cytophagia</taxon>
        <taxon>Cytophagales</taxon>
        <taxon>Rhodocytophagaceae</taxon>
        <taxon>Rhodocytophaga</taxon>
    </lineage>
</organism>
<evidence type="ECO:0000313" key="5">
    <source>
        <dbReference type="EMBL" id="QHT69668.1"/>
    </source>
</evidence>
<keyword evidence="6" id="KW-1185">Reference proteome</keyword>
<protein>
    <submittedName>
        <fullName evidence="5">VCBS repeat-containing protein</fullName>
    </submittedName>
</protein>
<evidence type="ECO:0000313" key="6">
    <source>
        <dbReference type="Proteomes" id="UP000480178"/>
    </source>
</evidence>
<proteinExistence type="predicted"/>
<dbReference type="InterPro" id="IPR028994">
    <property type="entry name" value="Integrin_alpha_N"/>
</dbReference>
<dbReference type="InterPro" id="IPR013519">
    <property type="entry name" value="Int_alpha_beta-p"/>
</dbReference>
<evidence type="ECO:0000256" key="2">
    <source>
        <dbReference type="ARBA" id="ARBA00022737"/>
    </source>
</evidence>
<keyword evidence="3" id="KW-0325">Glycoprotein</keyword>
<dbReference type="KEGG" id="rhoz:GXP67_24980"/>
<evidence type="ECO:0000256" key="3">
    <source>
        <dbReference type="ARBA" id="ARBA00023180"/>
    </source>
</evidence>
<keyword evidence="1" id="KW-0732">Signal</keyword>
<reference evidence="5 6" key="1">
    <citation type="submission" date="2020-01" db="EMBL/GenBank/DDBJ databases">
        <authorList>
            <person name="Kim M.K."/>
        </authorList>
    </citation>
    <scope>NUCLEOTIDE SEQUENCE [LARGE SCALE GENOMIC DNA]</scope>
    <source>
        <strain evidence="5 6">172606-1</strain>
    </source>
</reference>
<dbReference type="EMBL" id="CP048222">
    <property type="protein sequence ID" value="QHT69668.1"/>
    <property type="molecule type" value="Genomic_DNA"/>
</dbReference>
<dbReference type="AlphaFoldDB" id="A0A6C0GNP7"/>
<dbReference type="InterPro" id="IPR013517">
    <property type="entry name" value="FG-GAP"/>
</dbReference>
<dbReference type="Proteomes" id="UP000480178">
    <property type="component" value="Chromosome"/>
</dbReference>
<feature type="domain" description="ASPIC/UnbV" evidence="4">
    <location>
        <begin position="551"/>
        <end position="618"/>
    </location>
</feature>
<gene>
    <name evidence="5" type="ORF">GXP67_24980</name>
</gene>
<dbReference type="InterPro" id="IPR011519">
    <property type="entry name" value="UnbV_ASPIC"/>
</dbReference>
<dbReference type="SUPFAM" id="SSF69318">
    <property type="entry name" value="Integrin alpha N-terminal domain"/>
    <property type="match status" value="3"/>
</dbReference>
<dbReference type="SMART" id="SM00191">
    <property type="entry name" value="Int_alpha"/>
    <property type="match status" value="4"/>
</dbReference>
<keyword evidence="2" id="KW-0677">Repeat</keyword>
<dbReference type="Pfam" id="PF13517">
    <property type="entry name" value="FG-GAP_3"/>
    <property type="match status" value="5"/>
</dbReference>
<name>A0A6C0GNP7_9BACT</name>
<dbReference type="PANTHER" id="PTHR16026">
    <property type="entry name" value="CARTILAGE ACIDIC PROTEIN 1"/>
    <property type="match status" value="1"/>
</dbReference>
<evidence type="ECO:0000256" key="1">
    <source>
        <dbReference type="ARBA" id="ARBA00022729"/>
    </source>
</evidence>
<dbReference type="PROSITE" id="PS51257">
    <property type="entry name" value="PROKAR_LIPOPROTEIN"/>
    <property type="match status" value="1"/>
</dbReference>
<dbReference type="Gene3D" id="2.130.10.130">
    <property type="entry name" value="Integrin alpha, N-terminal"/>
    <property type="match status" value="4"/>
</dbReference>
<accession>A0A6C0GNP7</accession>
<evidence type="ECO:0000259" key="4">
    <source>
        <dbReference type="Pfam" id="PF07593"/>
    </source>
</evidence>